<dbReference type="Proteomes" id="UP001597475">
    <property type="component" value="Unassembled WGS sequence"/>
</dbReference>
<feature type="compositionally biased region" description="Low complexity" evidence="1">
    <location>
        <begin position="575"/>
        <end position="589"/>
    </location>
</feature>
<accession>A0ABW5P249</accession>
<evidence type="ECO:0000313" key="3">
    <source>
        <dbReference type="EMBL" id="MFD2609085.1"/>
    </source>
</evidence>
<protein>
    <recommendedName>
        <fullName evidence="5">LPS-assembly protein LptD</fullName>
    </recommendedName>
</protein>
<keyword evidence="4" id="KW-1185">Reference proteome</keyword>
<feature type="signal peptide" evidence="2">
    <location>
        <begin position="1"/>
        <end position="33"/>
    </location>
</feature>
<evidence type="ECO:0000313" key="4">
    <source>
        <dbReference type="Proteomes" id="UP001597475"/>
    </source>
</evidence>
<feature type="region of interest" description="Disordered" evidence="1">
    <location>
        <begin position="571"/>
        <end position="596"/>
    </location>
</feature>
<dbReference type="InterPro" id="IPR050218">
    <property type="entry name" value="LptD"/>
</dbReference>
<evidence type="ECO:0000256" key="2">
    <source>
        <dbReference type="SAM" id="SignalP"/>
    </source>
</evidence>
<gene>
    <name evidence="3" type="ORF">ACFSR9_06475</name>
</gene>
<evidence type="ECO:0008006" key="5">
    <source>
        <dbReference type="Google" id="ProtNLM"/>
    </source>
</evidence>
<dbReference type="PANTHER" id="PTHR30189">
    <property type="entry name" value="LPS-ASSEMBLY PROTEIN"/>
    <property type="match status" value="1"/>
</dbReference>
<organism evidence="3 4">
    <name type="scientific">Deinococcus taklimakanensis</name>
    <dbReference type="NCBI Taxonomy" id="536443"/>
    <lineage>
        <taxon>Bacteria</taxon>
        <taxon>Thermotogati</taxon>
        <taxon>Deinococcota</taxon>
        <taxon>Deinococci</taxon>
        <taxon>Deinococcales</taxon>
        <taxon>Deinococcaceae</taxon>
        <taxon>Deinococcus</taxon>
    </lineage>
</organism>
<dbReference type="EMBL" id="JBHUMK010000025">
    <property type="protein sequence ID" value="MFD2609085.1"/>
    <property type="molecule type" value="Genomic_DNA"/>
</dbReference>
<feature type="chain" id="PRO_5046282996" description="LPS-assembly protein LptD" evidence="2">
    <location>
        <begin position="34"/>
        <end position="920"/>
    </location>
</feature>
<name>A0ABW5P249_9DEIO</name>
<sequence>MTRVRRSTRKQSGLRTLLTAALVAVTAWGQAEARTVRIVSADTLELRTVDGQDLVVIAGEGVELRVDDDVVKARRVEFNRTRRTLTLVGAASYRSEKDGQDLRGENLVIDLGAEQVTGEDVLISDAALEIRGQEVERIPGQLRASGGYFSTCARCGRTPNDFAFRAERLIVYPGDRLVAYRAQVLIVDVPVLFLPVLVLPLNEKDRQPRFQVGSGGADGFTVLADLPFSLADNTLGTTLLRYYQNRTPSFGAGVALRSYAPLPFVDRLDLYTLANPRPVGAEGLDLDLDLTAAGRVPLASALRDLDYRLNVLRRDIGRAGTDPEKGVTRVTFGAKVDYPLFTAELNYVDRFGPEPTTALSTPLRQPEVILDPKPYTSGNLSVDTRFSAGQYTAKSNPLSRSASAQGVNISTSRLEEAHDISYSAVPWPNAEFSVRNTFTGRYYGTGARTVQLSVQAALTGRFNVDNTLGLTAGYVRNEGTSPFEFDAIGRRYLSAPLGVTLSTVPARGVTFGAAYTRDLFLAPQDQAPARFTLNVNRLPLTLGSTLTRDLDSGEVKNFDYSFTLADPDSGTLKVRPAQPATATTPAAPQRTERSSEWPAPQLAVTGSGGYSDATGLKPFRLGFTVTGDTRTNNFSAYAQHDLQTPGLNEFGVSFSLAPTQDMILNPYSVTGRETVTLKPAARAQGNLAVNWRGAYTFSAAHDLLLNHPAEAKDSGTLTFSVGTVAGGATNWNLTYGGPFDLERFGWTRPTLTAAYRATRPGQSFGVGATLNVVGFDQPRTELSRADLDANWQFGGRASLSGRALYTRTRSGAYPEDRATDTLTLAPLRLGVAIGPEDKPGAYLTGRLEQTFTWVDGVRQDIGPVRPVIGLTIDRCCWALQAEADLKLGRYRLAVGLPGQTNYPLFDLTENGFDVPLLPRF</sequence>
<keyword evidence="2" id="KW-0732">Signal</keyword>
<reference evidence="4" key="1">
    <citation type="journal article" date="2019" name="Int. J. Syst. Evol. Microbiol.">
        <title>The Global Catalogue of Microorganisms (GCM) 10K type strain sequencing project: providing services to taxonomists for standard genome sequencing and annotation.</title>
        <authorList>
            <consortium name="The Broad Institute Genomics Platform"/>
            <consortium name="The Broad Institute Genome Sequencing Center for Infectious Disease"/>
            <person name="Wu L."/>
            <person name="Ma J."/>
        </authorList>
    </citation>
    <scope>NUCLEOTIDE SEQUENCE [LARGE SCALE GENOMIC DNA]</scope>
    <source>
        <strain evidence="4">KCTC 33842</strain>
    </source>
</reference>
<comment type="caution">
    <text evidence="3">The sequence shown here is derived from an EMBL/GenBank/DDBJ whole genome shotgun (WGS) entry which is preliminary data.</text>
</comment>
<dbReference type="PANTHER" id="PTHR30189:SF1">
    <property type="entry name" value="LPS-ASSEMBLY PROTEIN LPTD"/>
    <property type="match status" value="1"/>
</dbReference>
<proteinExistence type="predicted"/>
<evidence type="ECO:0000256" key="1">
    <source>
        <dbReference type="SAM" id="MobiDB-lite"/>
    </source>
</evidence>